<feature type="compositionally biased region" description="Polar residues" evidence="1">
    <location>
        <begin position="42"/>
        <end position="57"/>
    </location>
</feature>
<evidence type="ECO:0000313" key="2">
    <source>
        <dbReference type="EMBL" id="GBM51760.1"/>
    </source>
</evidence>
<comment type="caution">
    <text evidence="2">The sequence shown here is derived from an EMBL/GenBank/DDBJ whole genome shotgun (WGS) entry which is preliminary data.</text>
</comment>
<proteinExistence type="predicted"/>
<dbReference type="AlphaFoldDB" id="A0A4Y2GDT8"/>
<feature type="region of interest" description="Disordered" evidence="1">
    <location>
        <begin position="40"/>
        <end position="61"/>
    </location>
</feature>
<sequence length="110" mass="12247">MGLRSDKALVSRSQDSRFETRFHQRSTVCGGLVQAESDVIGQASSENGAERSATTDADTNESDKEKLVFDAFNQKRDAISIFHLMTASCHMCSLFISPSYAEFLSWITSW</sequence>
<evidence type="ECO:0000256" key="1">
    <source>
        <dbReference type="SAM" id="MobiDB-lite"/>
    </source>
</evidence>
<organism evidence="2 3">
    <name type="scientific">Araneus ventricosus</name>
    <name type="common">Orbweaver spider</name>
    <name type="synonym">Epeira ventricosa</name>
    <dbReference type="NCBI Taxonomy" id="182803"/>
    <lineage>
        <taxon>Eukaryota</taxon>
        <taxon>Metazoa</taxon>
        <taxon>Ecdysozoa</taxon>
        <taxon>Arthropoda</taxon>
        <taxon>Chelicerata</taxon>
        <taxon>Arachnida</taxon>
        <taxon>Araneae</taxon>
        <taxon>Araneomorphae</taxon>
        <taxon>Entelegynae</taxon>
        <taxon>Araneoidea</taxon>
        <taxon>Araneidae</taxon>
        <taxon>Araneus</taxon>
    </lineage>
</organism>
<reference evidence="2 3" key="1">
    <citation type="journal article" date="2019" name="Sci. Rep.">
        <title>Orb-weaving spider Araneus ventricosus genome elucidates the spidroin gene catalogue.</title>
        <authorList>
            <person name="Kono N."/>
            <person name="Nakamura H."/>
            <person name="Ohtoshi R."/>
            <person name="Moran D.A.P."/>
            <person name="Shinohara A."/>
            <person name="Yoshida Y."/>
            <person name="Fujiwara M."/>
            <person name="Mori M."/>
            <person name="Tomita M."/>
            <person name="Arakawa K."/>
        </authorList>
    </citation>
    <scope>NUCLEOTIDE SEQUENCE [LARGE SCALE GENOMIC DNA]</scope>
</reference>
<keyword evidence="3" id="KW-1185">Reference proteome</keyword>
<evidence type="ECO:0000313" key="3">
    <source>
        <dbReference type="Proteomes" id="UP000499080"/>
    </source>
</evidence>
<name>A0A4Y2GDT8_ARAVE</name>
<accession>A0A4Y2GDT8</accession>
<gene>
    <name evidence="2" type="ORF">AVEN_109809_1</name>
</gene>
<dbReference type="EMBL" id="BGPR01001349">
    <property type="protein sequence ID" value="GBM51760.1"/>
    <property type="molecule type" value="Genomic_DNA"/>
</dbReference>
<dbReference type="Proteomes" id="UP000499080">
    <property type="component" value="Unassembled WGS sequence"/>
</dbReference>
<protein>
    <submittedName>
        <fullName evidence="2">Uncharacterized protein</fullName>
    </submittedName>
</protein>